<protein>
    <submittedName>
        <fullName evidence="1">Uncharacterized protein</fullName>
    </submittedName>
</protein>
<name>A0AAD6SZR9_9AGAR</name>
<proteinExistence type="predicted"/>
<keyword evidence="2" id="KW-1185">Reference proteome</keyword>
<evidence type="ECO:0000313" key="2">
    <source>
        <dbReference type="Proteomes" id="UP001218188"/>
    </source>
</evidence>
<comment type="caution">
    <text evidence="1">The sequence shown here is derived from an EMBL/GenBank/DDBJ whole genome shotgun (WGS) entry which is preliminary data.</text>
</comment>
<reference evidence="1" key="1">
    <citation type="submission" date="2023-03" db="EMBL/GenBank/DDBJ databases">
        <title>Massive genome expansion in bonnet fungi (Mycena s.s.) driven by repeated elements and novel gene families across ecological guilds.</title>
        <authorList>
            <consortium name="Lawrence Berkeley National Laboratory"/>
            <person name="Harder C.B."/>
            <person name="Miyauchi S."/>
            <person name="Viragh M."/>
            <person name="Kuo A."/>
            <person name="Thoen E."/>
            <person name="Andreopoulos B."/>
            <person name="Lu D."/>
            <person name="Skrede I."/>
            <person name="Drula E."/>
            <person name="Henrissat B."/>
            <person name="Morin E."/>
            <person name="Kohler A."/>
            <person name="Barry K."/>
            <person name="LaButti K."/>
            <person name="Morin E."/>
            <person name="Salamov A."/>
            <person name="Lipzen A."/>
            <person name="Mereny Z."/>
            <person name="Hegedus B."/>
            <person name="Baldrian P."/>
            <person name="Stursova M."/>
            <person name="Weitz H."/>
            <person name="Taylor A."/>
            <person name="Grigoriev I.V."/>
            <person name="Nagy L.G."/>
            <person name="Martin F."/>
            <person name="Kauserud H."/>
        </authorList>
    </citation>
    <scope>NUCLEOTIDE SEQUENCE</scope>
    <source>
        <strain evidence="1">CBHHK200</strain>
    </source>
</reference>
<accession>A0AAD6SZR9</accession>
<sequence length="101" mass="10782">MRGMGADWARPIALALWPRCVRGNPQSARESISAPRARTDYLGAGTHAPAHTGRLVPPRVALGADSLPFLPLTLSISPLLRPPISFILIAGLVPSERVLRA</sequence>
<feature type="non-terminal residue" evidence="1">
    <location>
        <position position="101"/>
    </location>
</feature>
<dbReference type="AlphaFoldDB" id="A0AAD6SZR9"/>
<dbReference type="EMBL" id="JARJCM010000055">
    <property type="protein sequence ID" value="KAJ7034722.1"/>
    <property type="molecule type" value="Genomic_DNA"/>
</dbReference>
<dbReference type="Proteomes" id="UP001218188">
    <property type="component" value="Unassembled WGS sequence"/>
</dbReference>
<evidence type="ECO:0000313" key="1">
    <source>
        <dbReference type="EMBL" id="KAJ7034722.1"/>
    </source>
</evidence>
<organism evidence="1 2">
    <name type="scientific">Mycena alexandri</name>
    <dbReference type="NCBI Taxonomy" id="1745969"/>
    <lineage>
        <taxon>Eukaryota</taxon>
        <taxon>Fungi</taxon>
        <taxon>Dikarya</taxon>
        <taxon>Basidiomycota</taxon>
        <taxon>Agaricomycotina</taxon>
        <taxon>Agaricomycetes</taxon>
        <taxon>Agaricomycetidae</taxon>
        <taxon>Agaricales</taxon>
        <taxon>Marasmiineae</taxon>
        <taxon>Mycenaceae</taxon>
        <taxon>Mycena</taxon>
    </lineage>
</organism>
<gene>
    <name evidence="1" type="ORF">C8F04DRAFT_1100786</name>
</gene>